<dbReference type="AlphaFoldDB" id="A0AAE3SJV9"/>
<evidence type="ECO:0000256" key="2">
    <source>
        <dbReference type="ARBA" id="ARBA00023125"/>
    </source>
</evidence>
<keyword evidence="2" id="KW-0238">DNA-binding</keyword>
<dbReference type="InterPro" id="IPR020449">
    <property type="entry name" value="Tscrpt_reg_AraC-type_HTH"/>
</dbReference>
<dbReference type="SUPFAM" id="SSF51215">
    <property type="entry name" value="Regulatory protein AraC"/>
    <property type="match status" value="1"/>
</dbReference>
<dbReference type="GO" id="GO:0043565">
    <property type="term" value="F:sequence-specific DNA binding"/>
    <property type="evidence" value="ECO:0007669"/>
    <property type="project" value="InterPro"/>
</dbReference>
<dbReference type="RefSeq" id="WP_301199217.1">
    <property type="nucleotide sequence ID" value="NZ_JAPDPI010000016.1"/>
</dbReference>
<dbReference type="SMART" id="SM00342">
    <property type="entry name" value="HTH_ARAC"/>
    <property type="match status" value="1"/>
</dbReference>
<dbReference type="Gene3D" id="2.60.120.10">
    <property type="entry name" value="Jelly Rolls"/>
    <property type="match status" value="1"/>
</dbReference>
<dbReference type="InterPro" id="IPR009057">
    <property type="entry name" value="Homeodomain-like_sf"/>
</dbReference>
<dbReference type="PANTHER" id="PTHR43280:SF28">
    <property type="entry name" value="HTH-TYPE TRANSCRIPTIONAL ACTIVATOR RHAS"/>
    <property type="match status" value="1"/>
</dbReference>
<dbReference type="SUPFAM" id="SSF46689">
    <property type="entry name" value="Homeodomain-like"/>
    <property type="match status" value="2"/>
</dbReference>
<proteinExistence type="predicted"/>
<dbReference type="InterPro" id="IPR018060">
    <property type="entry name" value="HTH_AraC"/>
</dbReference>
<gene>
    <name evidence="5" type="ORF">OM074_09445</name>
</gene>
<keyword evidence="6" id="KW-1185">Reference proteome</keyword>
<sequence length="290" mass="33875">MVSKNLHFILLNIGFATHNGDWNYTNVISPFARLYLVTGGKAMVTINEKQHILKPDHIYLIPPYTVHTDSCAGNFNLYYLHIYDESLDTISLYDQFEFPFEVKASELDQMLFKRIYEINPNRMLRKYDPKEYDTPSFLDENLTTSRKRPLYVSIESKAIIQQLISRFIVGAQQQATTSDQRIINALKYINTHINTNIRIKDIADICFVSTDHFIRLFKKEMKTTPTNYINRKRIEKAQLLLSLNSEPIKQIAYSLSFDNISYFNRLFKHFTGITPAEYRKRLGGTFNIAT</sequence>
<name>A0AAE3SJV9_9BACT</name>
<dbReference type="GO" id="GO:0003700">
    <property type="term" value="F:DNA-binding transcription factor activity"/>
    <property type="evidence" value="ECO:0007669"/>
    <property type="project" value="InterPro"/>
</dbReference>
<dbReference type="Gene3D" id="1.10.10.60">
    <property type="entry name" value="Homeodomain-like"/>
    <property type="match status" value="2"/>
</dbReference>
<evidence type="ECO:0000256" key="1">
    <source>
        <dbReference type="ARBA" id="ARBA00023015"/>
    </source>
</evidence>
<evidence type="ECO:0000256" key="3">
    <source>
        <dbReference type="ARBA" id="ARBA00023163"/>
    </source>
</evidence>
<organism evidence="5 6">
    <name type="scientific">Plebeiibacterium marinum</name>
    <dbReference type="NCBI Taxonomy" id="2992111"/>
    <lineage>
        <taxon>Bacteria</taxon>
        <taxon>Pseudomonadati</taxon>
        <taxon>Bacteroidota</taxon>
        <taxon>Bacteroidia</taxon>
        <taxon>Marinilabiliales</taxon>
        <taxon>Marinilabiliaceae</taxon>
        <taxon>Plebeiibacterium</taxon>
    </lineage>
</organism>
<keyword evidence="3" id="KW-0804">Transcription</keyword>
<protein>
    <submittedName>
        <fullName evidence="5">AraC family transcriptional regulator</fullName>
    </submittedName>
</protein>
<reference evidence="5" key="1">
    <citation type="submission" date="2022-10" db="EMBL/GenBank/DDBJ databases">
        <authorList>
            <person name="Yu W.X."/>
        </authorList>
    </citation>
    <scope>NUCLEOTIDE SEQUENCE</scope>
    <source>
        <strain evidence="5">D04</strain>
    </source>
</reference>
<dbReference type="PANTHER" id="PTHR43280">
    <property type="entry name" value="ARAC-FAMILY TRANSCRIPTIONAL REGULATOR"/>
    <property type="match status" value="1"/>
</dbReference>
<dbReference type="PRINTS" id="PR00032">
    <property type="entry name" value="HTHARAC"/>
</dbReference>
<dbReference type="InterPro" id="IPR014710">
    <property type="entry name" value="RmlC-like_jellyroll"/>
</dbReference>
<accession>A0AAE3SJV9</accession>
<evidence type="ECO:0000313" key="6">
    <source>
        <dbReference type="Proteomes" id="UP001207408"/>
    </source>
</evidence>
<dbReference type="InterPro" id="IPR037923">
    <property type="entry name" value="HTH-like"/>
</dbReference>
<dbReference type="Proteomes" id="UP001207408">
    <property type="component" value="Unassembled WGS sequence"/>
</dbReference>
<dbReference type="Pfam" id="PF02311">
    <property type="entry name" value="AraC_binding"/>
    <property type="match status" value="1"/>
</dbReference>
<dbReference type="EMBL" id="JAPDPI010000016">
    <property type="protein sequence ID" value="MCW3805853.1"/>
    <property type="molecule type" value="Genomic_DNA"/>
</dbReference>
<dbReference type="PROSITE" id="PS01124">
    <property type="entry name" value="HTH_ARAC_FAMILY_2"/>
    <property type="match status" value="1"/>
</dbReference>
<dbReference type="InterPro" id="IPR003313">
    <property type="entry name" value="AraC-bd"/>
</dbReference>
<dbReference type="Pfam" id="PF12833">
    <property type="entry name" value="HTH_18"/>
    <property type="match status" value="1"/>
</dbReference>
<evidence type="ECO:0000259" key="4">
    <source>
        <dbReference type="PROSITE" id="PS01124"/>
    </source>
</evidence>
<feature type="domain" description="HTH araC/xylS-type" evidence="4">
    <location>
        <begin position="183"/>
        <end position="281"/>
    </location>
</feature>
<evidence type="ECO:0000313" key="5">
    <source>
        <dbReference type="EMBL" id="MCW3805853.1"/>
    </source>
</evidence>
<keyword evidence="1" id="KW-0805">Transcription regulation</keyword>
<comment type="caution">
    <text evidence="5">The sequence shown here is derived from an EMBL/GenBank/DDBJ whole genome shotgun (WGS) entry which is preliminary data.</text>
</comment>